<evidence type="ECO:0000313" key="3">
    <source>
        <dbReference type="Proteomes" id="UP000319103"/>
    </source>
</evidence>
<dbReference type="EMBL" id="VIGB01000003">
    <property type="protein sequence ID" value="TQF06690.1"/>
    <property type="molecule type" value="Genomic_DNA"/>
</dbReference>
<keyword evidence="1" id="KW-1133">Transmembrane helix</keyword>
<dbReference type="Proteomes" id="UP000319103">
    <property type="component" value="Unassembled WGS sequence"/>
</dbReference>
<sequence length="61" mass="6764">MLDELATWGLGEEQLAWRTPTLETLEKPQFSLLRKAGLLTLRGCLLVAVILVIVKIVQMSG</sequence>
<keyword evidence="3" id="KW-1185">Reference proteome</keyword>
<keyword evidence="1" id="KW-0472">Membrane</keyword>
<dbReference type="RefSeq" id="WP_141637101.1">
    <property type="nucleotide sequence ID" value="NZ_VIGB01000003.1"/>
</dbReference>
<gene>
    <name evidence="2" type="ORF">E6W39_36465</name>
</gene>
<proteinExistence type="predicted"/>
<evidence type="ECO:0000313" key="2">
    <source>
        <dbReference type="EMBL" id="TQF06690.1"/>
    </source>
</evidence>
<dbReference type="AlphaFoldDB" id="A0A540WCB3"/>
<name>A0A540WCB3_9ACTN</name>
<keyword evidence="1" id="KW-0812">Transmembrane</keyword>
<reference evidence="2 3" key="1">
    <citation type="submission" date="2019-06" db="EMBL/GenBank/DDBJ databases">
        <title>Description of Kitasatospora acidophila sp. nov. isolated from pine grove soil, and reclassification of Streptomyces novaecaesareae to Kitasatospora novaeceasareae comb. nov.</title>
        <authorList>
            <person name="Kim M.J."/>
        </authorList>
    </citation>
    <scope>NUCLEOTIDE SEQUENCE [LARGE SCALE GENOMIC DNA]</scope>
    <source>
        <strain evidence="2 3">MMS16-CNU292</strain>
    </source>
</reference>
<accession>A0A540WCB3</accession>
<protein>
    <submittedName>
        <fullName evidence="2">Uncharacterized protein</fullName>
    </submittedName>
</protein>
<evidence type="ECO:0000256" key="1">
    <source>
        <dbReference type="SAM" id="Phobius"/>
    </source>
</evidence>
<comment type="caution">
    <text evidence="2">The sequence shown here is derived from an EMBL/GenBank/DDBJ whole genome shotgun (WGS) entry which is preliminary data.</text>
</comment>
<feature type="transmembrane region" description="Helical" evidence="1">
    <location>
        <begin position="36"/>
        <end position="57"/>
    </location>
</feature>
<organism evidence="2 3">
    <name type="scientific">Kitasatospora acidiphila</name>
    <dbReference type="NCBI Taxonomy" id="2567942"/>
    <lineage>
        <taxon>Bacteria</taxon>
        <taxon>Bacillati</taxon>
        <taxon>Actinomycetota</taxon>
        <taxon>Actinomycetes</taxon>
        <taxon>Kitasatosporales</taxon>
        <taxon>Streptomycetaceae</taxon>
        <taxon>Kitasatospora</taxon>
    </lineage>
</organism>